<dbReference type="SUPFAM" id="SSF53822">
    <property type="entry name" value="Periplasmic binding protein-like I"/>
    <property type="match status" value="1"/>
</dbReference>
<comment type="caution">
    <text evidence="6">The sequence shown here is derived from an EMBL/GenBank/DDBJ whole genome shotgun (WGS) entry which is preliminary data.</text>
</comment>
<dbReference type="Pfam" id="PF00356">
    <property type="entry name" value="LacI"/>
    <property type="match status" value="1"/>
</dbReference>
<dbReference type="PROSITE" id="PS50932">
    <property type="entry name" value="HTH_LACI_2"/>
    <property type="match status" value="1"/>
</dbReference>
<keyword evidence="1" id="KW-0678">Repressor</keyword>
<reference evidence="7" key="1">
    <citation type="journal article" date="2019" name="Int. J. Syst. Evol. Microbiol.">
        <title>The Global Catalogue of Microorganisms (GCM) 10K type strain sequencing project: providing services to taxonomists for standard genome sequencing and annotation.</title>
        <authorList>
            <consortium name="The Broad Institute Genomics Platform"/>
            <consortium name="The Broad Institute Genome Sequencing Center for Infectious Disease"/>
            <person name="Wu L."/>
            <person name="Ma J."/>
        </authorList>
    </citation>
    <scope>NUCLEOTIDE SEQUENCE [LARGE SCALE GENOMIC DNA]</scope>
    <source>
        <strain evidence="7">CGMCC 4.7178</strain>
    </source>
</reference>
<feature type="domain" description="HTH lacI-type" evidence="5">
    <location>
        <begin position="11"/>
        <end position="60"/>
    </location>
</feature>
<dbReference type="CDD" id="cd06267">
    <property type="entry name" value="PBP1_LacI_sugar_binding-like"/>
    <property type="match status" value="1"/>
</dbReference>
<dbReference type="CDD" id="cd01392">
    <property type="entry name" value="HTH_LacI"/>
    <property type="match status" value="1"/>
</dbReference>
<keyword evidence="4" id="KW-0804">Transcription</keyword>
<dbReference type="Proteomes" id="UP000631535">
    <property type="component" value="Unassembled WGS sequence"/>
</dbReference>
<keyword evidence="7" id="KW-1185">Reference proteome</keyword>
<dbReference type="EMBL" id="BMMP01000001">
    <property type="protein sequence ID" value="GGO42676.1"/>
    <property type="molecule type" value="Genomic_DNA"/>
</dbReference>
<dbReference type="InterPro" id="IPR010982">
    <property type="entry name" value="Lambda_DNA-bd_dom_sf"/>
</dbReference>
<sequence>MSNSRVNVRWVAEQAGVSPATVSRVSRGSAQVSPELRERVMRVIEEHGYRPNHFGRALAEKRHGSLGLVFPGLSGPYFSELIQGFESEALETGDQVLLLSSHYRSDTDAKVLDLAGRVDGMAIHAGTVSEAMIERVSQTIRVVVMAHKAGPAHASVSTDSGTVGTLTRHLLVEHGYRRLAFVGTPEGSPDVTARWEAFLAAHAETGARPPAGPTLVGLAQADGAIAAQKLLDSEEEPPDAVVCANDETALGLILGALGRGMRVPEDIAVTGFDDMPMAALVQPGLTTVRQPVRELATVTARLLHAPLTQRDGDTLLTTDVVLRGSCGCPDRPSGETGRDATAGGDS</sequence>
<keyword evidence="3" id="KW-0238">DNA-binding</keyword>
<dbReference type="Pfam" id="PF13377">
    <property type="entry name" value="Peripla_BP_3"/>
    <property type="match status" value="1"/>
</dbReference>
<keyword evidence="2" id="KW-0805">Transcription regulation</keyword>
<dbReference type="InterPro" id="IPR000843">
    <property type="entry name" value="HTH_LacI"/>
</dbReference>
<gene>
    <name evidence="6" type="primary">rbsR</name>
    <name evidence="6" type="ORF">GCM10012287_04110</name>
</gene>
<evidence type="ECO:0000256" key="3">
    <source>
        <dbReference type="ARBA" id="ARBA00023125"/>
    </source>
</evidence>
<evidence type="ECO:0000256" key="1">
    <source>
        <dbReference type="ARBA" id="ARBA00022491"/>
    </source>
</evidence>
<dbReference type="Gene3D" id="3.40.50.2300">
    <property type="match status" value="2"/>
</dbReference>
<name>A0ABQ2LSK9_9ACTN</name>
<dbReference type="SUPFAM" id="SSF47413">
    <property type="entry name" value="lambda repressor-like DNA-binding domains"/>
    <property type="match status" value="1"/>
</dbReference>
<evidence type="ECO:0000256" key="4">
    <source>
        <dbReference type="ARBA" id="ARBA00023163"/>
    </source>
</evidence>
<dbReference type="InterPro" id="IPR046335">
    <property type="entry name" value="LacI/GalR-like_sensor"/>
</dbReference>
<dbReference type="InterPro" id="IPR028082">
    <property type="entry name" value="Peripla_BP_I"/>
</dbReference>
<dbReference type="SMART" id="SM00354">
    <property type="entry name" value="HTH_LACI"/>
    <property type="match status" value="1"/>
</dbReference>
<organism evidence="6 7">
    <name type="scientific">Streptomyces daqingensis</name>
    <dbReference type="NCBI Taxonomy" id="1472640"/>
    <lineage>
        <taxon>Bacteria</taxon>
        <taxon>Bacillati</taxon>
        <taxon>Actinomycetota</taxon>
        <taxon>Actinomycetes</taxon>
        <taxon>Kitasatosporales</taxon>
        <taxon>Streptomycetaceae</taxon>
        <taxon>Streptomyces</taxon>
    </lineage>
</organism>
<dbReference type="PANTHER" id="PTHR30146:SF148">
    <property type="entry name" value="HTH-TYPE TRANSCRIPTIONAL REPRESSOR PURR-RELATED"/>
    <property type="match status" value="1"/>
</dbReference>
<accession>A0ABQ2LSK9</accession>
<evidence type="ECO:0000313" key="7">
    <source>
        <dbReference type="Proteomes" id="UP000631535"/>
    </source>
</evidence>
<evidence type="ECO:0000256" key="2">
    <source>
        <dbReference type="ARBA" id="ARBA00023015"/>
    </source>
</evidence>
<dbReference type="PANTHER" id="PTHR30146">
    <property type="entry name" value="LACI-RELATED TRANSCRIPTIONAL REPRESSOR"/>
    <property type="match status" value="1"/>
</dbReference>
<evidence type="ECO:0000259" key="5">
    <source>
        <dbReference type="PROSITE" id="PS50932"/>
    </source>
</evidence>
<proteinExistence type="predicted"/>
<dbReference type="Gene3D" id="1.10.260.40">
    <property type="entry name" value="lambda repressor-like DNA-binding domains"/>
    <property type="match status" value="1"/>
</dbReference>
<protein>
    <submittedName>
        <fullName evidence="6">LacI family transcriptional regulator</fullName>
    </submittedName>
</protein>
<evidence type="ECO:0000313" key="6">
    <source>
        <dbReference type="EMBL" id="GGO42676.1"/>
    </source>
</evidence>